<dbReference type="Pfam" id="PF00580">
    <property type="entry name" value="UvrD-helicase"/>
    <property type="match status" value="1"/>
</dbReference>
<evidence type="ECO:0000259" key="10">
    <source>
        <dbReference type="Pfam" id="PF00580"/>
    </source>
</evidence>
<evidence type="ECO:0000256" key="7">
    <source>
        <dbReference type="ARBA" id="ARBA00034808"/>
    </source>
</evidence>
<dbReference type="Proteomes" id="UP001562065">
    <property type="component" value="Unassembled WGS sequence"/>
</dbReference>
<dbReference type="InterPro" id="IPR014017">
    <property type="entry name" value="DNA_helicase_UvrD-like_C"/>
</dbReference>
<dbReference type="EC" id="5.6.2.4" evidence="7"/>
<evidence type="ECO:0000256" key="8">
    <source>
        <dbReference type="ARBA" id="ARBA00034923"/>
    </source>
</evidence>
<keyword evidence="2" id="KW-0378">Hydrolase</keyword>
<feature type="domain" description="UvrD-like helicase ATP-binding" evidence="10">
    <location>
        <begin position="234"/>
        <end position="322"/>
    </location>
</feature>
<reference evidence="13 14" key="1">
    <citation type="submission" date="2024-07" db="EMBL/GenBank/DDBJ databases">
        <authorList>
            <person name="Ren Q."/>
        </authorList>
    </citation>
    <scope>NUCLEOTIDE SEQUENCE [LARGE SCALE GENOMIC DNA]</scope>
    <source>
        <strain evidence="13 14">REN37</strain>
    </source>
</reference>
<keyword evidence="5" id="KW-0413">Isomerase</keyword>
<keyword evidence="1" id="KW-0547">Nucleotide-binding</keyword>
<gene>
    <name evidence="13" type="ORF">AB5I84_11845</name>
</gene>
<comment type="catalytic activity">
    <reaction evidence="9">
        <text>ATP + H2O = ADP + phosphate + H(+)</text>
        <dbReference type="Rhea" id="RHEA:13065"/>
        <dbReference type="ChEBI" id="CHEBI:15377"/>
        <dbReference type="ChEBI" id="CHEBI:15378"/>
        <dbReference type="ChEBI" id="CHEBI:30616"/>
        <dbReference type="ChEBI" id="CHEBI:43474"/>
        <dbReference type="ChEBI" id="CHEBI:456216"/>
        <dbReference type="EC" id="5.6.2.4"/>
    </reaction>
</comment>
<dbReference type="Pfam" id="PF13361">
    <property type="entry name" value="UvrD_C"/>
    <property type="match status" value="1"/>
</dbReference>
<dbReference type="Pfam" id="PF08378">
    <property type="entry name" value="NERD"/>
    <property type="match status" value="1"/>
</dbReference>
<dbReference type="EMBL" id="JBGCUO010000002">
    <property type="protein sequence ID" value="MEY1662844.1"/>
    <property type="molecule type" value="Genomic_DNA"/>
</dbReference>
<evidence type="ECO:0000259" key="12">
    <source>
        <dbReference type="Pfam" id="PF13361"/>
    </source>
</evidence>
<keyword evidence="4" id="KW-0067">ATP-binding</keyword>
<evidence type="ECO:0000259" key="11">
    <source>
        <dbReference type="Pfam" id="PF08378"/>
    </source>
</evidence>
<dbReference type="Gene3D" id="3.40.50.300">
    <property type="entry name" value="P-loop containing nucleotide triphosphate hydrolases"/>
    <property type="match status" value="2"/>
</dbReference>
<organism evidence="13 14">
    <name type="scientific">Isoalcanivorax beigongshangi</name>
    <dbReference type="NCBI Taxonomy" id="3238810"/>
    <lineage>
        <taxon>Bacteria</taxon>
        <taxon>Pseudomonadati</taxon>
        <taxon>Pseudomonadota</taxon>
        <taxon>Gammaproteobacteria</taxon>
        <taxon>Oceanospirillales</taxon>
        <taxon>Alcanivoracaceae</taxon>
        <taxon>Isoalcanivorax</taxon>
    </lineage>
</organism>
<dbReference type="InterPro" id="IPR027417">
    <property type="entry name" value="P-loop_NTPase"/>
</dbReference>
<evidence type="ECO:0000256" key="1">
    <source>
        <dbReference type="ARBA" id="ARBA00022741"/>
    </source>
</evidence>
<evidence type="ECO:0000256" key="9">
    <source>
        <dbReference type="ARBA" id="ARBA00048988"/>
    </source>
</evidence>
<dbReference type="RefSeq" id="WP_369456116.1">
    <property type="nucleotide sequence ID" value="NZ_JBGCUO010000002.1"/>
</dbReference>
<dbReference type="PANTHER" id="PTHR11070">
    <property type="entry name" value="UVRD / RECB / PCRA DNA HELICASE FAMILY MEMBER"/>
    <property type="match status" value="1"/>
</dbReference>
<protein>
    <recommendedName>
        <fullName evidence="7">DNA 3'-5' helicase</fullName>
        <ecNumber evidence="7">5.6.2.4</ecNumber>
    </recommendedName>
    <alternativeName>
        <fullName evidence="8">DNA 3'-5' helicase II</fullName>
    </alternativeName>
</protein>
<name>A0ABV4AJ46_9GAMM</name>
<sequence>MAQLFPLRSACRFDTSGERRLAERLEKKLGADYLCWYNAPVGANGLQPDFVIAHPERGLLVLEVKDWRLDTIRRMDQDSATLLVPEGEVVVSHPLRQARKYATELVSALQRDTLLRQSEGLYAGRLAVPFGWAVVFTRMTRRQFEQTDLHEVLPPERVLFQDEMLESVSDDEFADRIDALFPAPFPCRLSGEQIDRIRYHLYPEVRISSAPGQFGLFDNHQDALPSLIRVMDLQQEQLARSLGDGHRVIHGVAGSGKTMILAYRCIHLAAAAKKPILVLSYSRALAGRLEQMMAERGLAETVQVRRFLAWCHELLRTHGVALPTERGQAFYAALVAAVEAALESGEIPRGQYSAVLIDEGHDFAPEWFRIAVQMVDPDTDSLLVLYDDAQTLYGNLRRRDFSFASVGIQAQGRTTILRLNYRNTLEVLSVARALATGALRAEQSSDDGVPLIAPESAGRRGPLPKLLVLDSEWQQWHSLVEQLQDAAAHGRRWSEMAVLYRHASDAVAIERALGAADIPFISGRASRTRDRLFGSEDQVKVVSMHSSKGLEFPLVVIPSLHILPAAGEDELLEERLLYVAMTRALESLVLLATAATALTERVGQAVEQVQRALAEA</sequence>
<proteinExistence type="predicted"/>
<dbReference type="GO" id="GO:0004386">
    <property type="term" value="F:helicase activity"/>
    <property type="evidence" value="ECO:0007669"/>
    <property type="project" value="UniProtKB-KW"/>
</dbReference>
<feature type="domain" description="UvrD-like helicase C-terminal" evidence="12">
    <location>
        <begin position="535"/>
        <end position="591"/>
    </location>
</feature>
<dbReference type="InterPro" id="IPR000212">
    <property type="entry name" value="DNA_helicase_UvrD/REP"/>
</dbReference>
<feature type="domain" description="NERD" evidence="11">
    <location>
        <begin position="16"/>
        <end position="111"/>
    </location>
</feature>
<evidence type="ECO:0000256" key="3">
    <source>
        <dbReference type="ARBA" id="ARBA00022806"/>
    </source>
</evidence>
<dbReference type="PANTHER" id="PTHR11070:SF2">
    <property type="entry name" value="ATP-DEPENDENT DNA HELICASE SRS2"/>
    <property type="match status" value="1"/>
</dbReference>
<dbReference type="InterPro" id="IPR011528">
    <property type="entry name" value="NERD"/>
</dbReference>
<evidence type="ECO:0000256" key="6">
    <source>
        <dbReference type="ARBA" id="ARBA00034617"/>
    </source>
</evidence>
<evidence type="ECO:0000313" key="14">
    <source>
        <dbReference type="Proteomes" id="UP001562065"/>
    </source>
</evidence>
<evidence type="ECO:0000256" key="2">
    <source>
        <dbReference type="ARBA" id="ARBA00022801"/>
    </source>
</evidence>
<keyword evidence="3 13" id="KW-0347">Helicase</keyword>
<dbReference type="InterPro" id="IPR014016">
    <property type="entry name" value="UvrD-like_ATP-bd"/>
</dbReference>
<comment type="catalytic activity">
    <reaction evidence="6">
        <text>Couples ATP hydrolysis with the unwinding of duplex DNA by translocating in the 3'-5' direction.</text>
        <dbReference type="EC" id="5.6.2.4"/>
    </reaction>
</comment>
<keyword evidence="14" id="KW-1185">Reference proteome</keyword>
<comment type="caution">
    <text evidence="13">The sequence shown here is derived from an EMBL/GenBank/DDBJ whole genome shotgun (WGS) entry which is preliminary data.</text>
</comment>
<evidence type="ECO:0000256" key="4">
    <source>
        <dbReference type="ARBA" id="ARBA00022840"/>
    </source>
</evidence>
<dbReference type="SUPFAM" id="SSF52540">
    <property type="entry name" value="P-loop containing nucleoside triphosphate hydrolases"/>
    <property type="match status" value="1"/>
</dbReference>
<evidence type="ECO:0000256" key="5">
    <source>
        <dbReference type="ARBA" id="ARBA00023235"/>
    </source>
</evidence>
<evidence type="ECO:0000313" key="13">
    <source>
        <dbReference type="EMBL" id="MEY1662844.1"/>
    </source>
</evidence>
<accession>A0ABV4AJ46</accession>